<dbReference type="InterPro" id="IPR006143">
    <property type="entry name" value="RND_pump_MFP"/>
</dbReference>
<gene>
    <name evidence="6" type="ORF">HMPREF0860_2631</name>
    <name evidence="5" type="ORF">HMPREF1325_0162</name>
</gene>
<proteinExistence type="inferred from homology"/>
<reference evidence="7 8" key="1">
    <citation type="submission" date="2013-08" db="EMBL/GenBank/DDBJ databases">
        <authorList>
            <person name="Durkin A.S."/>
            <person name="Haft D.R."/>
            <person name="McCorrison J."/>
            <person name="Torralba M."/>
            <person name="Gillis M."/>
            <person name="Haft D.H."/>
            <person name="Methe B."/>
            <person name="Sutton G."/>
            <person name="Nelson K.E."/>
        </authorList>
    </citation>
    <scope>NUCLEOTIDE SEQUENCE [LARGE SCALE GENOMIC DNA]</scope>
    <source>
        <strain evidence="6 8">ATCC 35536</strain>
        <strain evidence="5 7">VPI DR56BR1116</strain>
    </source>
</reference>
<keyword evidence="2" id="KW-0732">Signal</keyword>
<dbReference type="Gene3D" id="2.40.50.100">
    <property type="match status" value="1"/>
</dbReference>
<evidence type="ECO:0000256" key="2">
    <source>
        <dbReference type="SAM" id="SignalP"/>
    </source>
</evidence>
<dbReference type="AlphaFoldDB" id="U2LET5"/>
<dbReference type="GO" id="GO:0015562">
    <property type="term" value="F:efflux transmembrane transporter activity"/>
    <property type="evidence" value="ECO:0007669"/>
    <property type="project" value="TreeGrafter"/>
</dbReference>
<dbReference type="RefSeq" id="WP_021330192.1">
    <property type="nucleotide sequence ID" value="NZ_AUZJ01000028.1"/>
</dbReference>
<dbReference type="FunFam" id="2.40.30.170:FF:000010">
    <property type="entry name" value="Efflux RND transporter periplasmic adaptor subunit"/>
    <property type="match status" value="1"/>
</dbReference>
<dbReference type="OrthoDB" id="320389at2"/>
<dbReference type="GO" id="GO:1990281">
    <property type="term" value="C:efflux pump complex"/>
    <property type="evidence" value="ECO:0007669"/>
    <property type="project" value="TreeGrafter"/>
</dbReference>
<comment type="similarity">
    <text evidence="1">Belongs to the membrane fusion protein (MFP) (TC 8.A.1) family.</text>
</comment>
<keyword evidence="8" id="KW-1185">Reference proteome</keyword>
<comment type="caution">
    <text evidence="5">The sequence shown here is derived from an EMBL/GenBank/DDBJ whole genome shotgun (WGS) entry which is preliminary data.</text>
</comment>
<name>U2LET5_TRESO</name>
<organism evidence="5 7">
    <name type="scientific">Treponema socranskii subsp. socranskii VPI DR56BR1116 = ATCC 35536</name>
    <dbReference type="NCBI Taxonomy" id="1125725"/>
    <lineage>
        <taxon>Bacteria</taxon>
        <taxon>Pseudomonadati</taxon>
        <taxon>Spirochaetota</taxon>
        <taxon>Spirochaetia</taxon>
        <taxon>Spirochaetales</taxon>
        <taxon>Treponemataceae</taxon>
        <taxon>Treponema</taxon>
    </lineage>
</organism>
<sequence length="309" mass="32635">MKYSNRFIQIARILSLVLIIASIAGCKKNTAAAGGEGDDIVYAVNTYKIEKGNLDQYLEFGGDVASVSAVDVLPDMSGKISRVLSNIGDTVAKNQVIAYVDASRPGMSYSESPVRAPVSGRIITSMPSVGATVSQTMPVVQIGSTDDLEIRVNIPERFVSRIQRGQSATAQFAAYPGIEFTAKVVEVSPVLDTTTRTMAVKLHLSPPDERIKVGMYGSVRLITDSIQNAIVVPSGSVITRAGKPYIFAIASQAQNDKAAVVKMLAVTEGISVDNRTEITSGLSAGDEIVVKGQTLLNDGAKVNIIGAAN</sequence>
<dbReference type="NCBIfam" id="TIGR01730">
    <property type="entry name" value="RND_mfp"/>
    <property type="match status" value="1"/>
</dbReference>
<dbReference type="Pfam" id="PF25954">
    <property type="entry name" value="Beta-barrel_RND_2"/>
    <property type="match status" value="1"/>
</dbReference>
<feature type="chain" id="PRO_5004630116" evidence="2">
    <location>
        <begin position="25"/>
        <end position="309"/>
    </location>
</feature>
<dbReference type="Pfam" id="PF25989">
    <property type="entry name" value="YknX_C"/>
    <property type="match status" value="1"/>
</dbReference>
<feature type="domain" description="YknX-like C-terminal permuted SH3-like" evidence="4">
    <location>
        <begin position="229"/>
        <end position="303"/>
    </location>
</feature>
<evidence type="ECO:0000259" key="3">
    <source>
        <dbReference type="Pfam" id="PF25954"/>
    </source>
</evidence>
<dbReference type="InterPro" id="IPR058792">
    <property type="entry name" value="Beta-barrel_RND_2"/>
</dbReference>
<dbReference type="InterPro" id="IPR058637">
    <property type="entry name" value="YknX-like_C"/>
</dbReference>
<evidence type="ECO:0000313" key="7">
    <source>
        <dbReference type="Proteomes" id="UP000016412"/>
    </source>
</evidence>
<dbReference type="Gene3D" id="2.40.420.20">
    <property type="match status" value="1"/>
</dbReference>
<protein>
    <submittedName>
        <fullName evidence="5">HlyD family secretion protein</fullName>
    </submittedName>
</protein>
<feature type="signal peptide" evidence="2">
    <location>
        <begin position="1"/>
        <end position="24"/>
    </location>
</feature>
<evidence type="ECO:0000313" key="8">
    <source>
        <dbReference type="Proteomes" id="UP000016646"/>
    </source>
</evidence>
<dbReference type="Proteomes" id="UP000016646">
    <property type="component" value="Unassembled WGS sequence"/>
</dbReference>
<feature type="domain" description="CusB-like beta-barrel" evidence="3">
    <location>
        <begin position="151"/>
        <end position="223"/>
    </location>
</feature>
<evidence type="ECO:0000256" key="1">
    <source>
        <dbReference type="ARBA" id="ARBA00009477"/>
    </source>
</evidence>
<dbReference type="EMBL" id="AVQI01000049">
    <property type="protein sequence ID" value="ERK02816.1"/>
    <property type="molecule type" value="Genomic_DNA"/>
</dbReference>
<dbReference type="Gene3D" id="2.40.30.170">
    <property type="match status" value="1"/>
</dbReference>
<evidence type="ECO:0000259" key="4">
    <source>
        <dbReference type="Pfam" id="PF25989"/>
    </source>
</evidence>
<dbReference type="PROSITE" id="PS51257">
    <property type="entry name" value="PROKAR_LIPOPROTEIN"/>
    <property type="match status" value="1"/>
</dbReference>
<evidence type="ECO:0000313" key="6">
    <source>
        <dbReference type="EMBL" id="ERK02816.1"/>
    </source>
</evidence>
<dbReference type="STRING" id="1125725.HMPREF1325_0162"/>
<dbReference type="EMBL" id="AUZJ01000028">
    <property type="protein sequence ID" value="ERF60863.1"/>
    <property type="molecule type" value="Genomic_DNA"/>
</dbReference>
<dbReference type="SUPFAM" id="SSF111369">
    <property type="entry name" value="HlyD-like secretion proteins"/>
    <property type="match status" value="1"/>
</dbReference>
<dbReference type="Proteomes" id="UP000016412">
    <property type="component" value="Unassembled WGS sequence"/>
</dbReference>
<evidence type="ECO:0000313" key="5">
    <source>
        <dbReference type="EMBL" id="ERF60863.1"/>
    </source>
</evidence>
<dbReference type="PANTHER" id="PTHR30469">
    <property type="entry name" value="MULTIDRUG RESISTANCE PROTEIN MDTA"/>
    <property type="match status" value="1"/>
</dbReference>
<accession>U2LET5</accession>
<dbReference type="PATRIC" id="fig|1125725.3.peg.1158"/>
<dbReference type="eggNOG" id="COG0845">
    <property type="taxonomic scope" value="Bacteria"/>
</dbReference>